<dbReference type="Proteomes" id="UP000095280">
    <property type="component" value="Unplaced"/>
</dbReference>
<dbReference type="WBParaSite" id="snap_masked-unitig_32678-processed-gene-0.0-mRNA-1">
    <property type="protein sequence ID" value="snap_masked-unitig_32678-processed-gene-0.0-mRNA-1"/>
    <property type="gene ID" value="snap_masked-unitig_32678-processed-gene-0.0"/>
</dbReference>
<name>A0A1I8JQA5_9PLAT</name>
<dbReference type="AlphaFoldDB" id="A0A1I8JQA5"/>
<protein>
    <submittedName>
        <fullName evidence="2">Uncharacterized protein</fullName>
    </submittedName>
</protein>
<dbReference type="Gene3D" id="1.10.287.600">
    <property type="entry name" value="Helix hairpin bin"/>
    <property type="match status" value="1"/>
</dbReference>
<proteinExistence type="predicted"/>
<keyword evidence="1" id="KW-1185">Reference proteome</keyword>
<evidence type="ECO:0000313" key="2">
    <source>
        <dbReference type="WBParaSite" id="snap_masked-unitig_32678-processed-gene-0.0-mRNA-1"/>
    </source>
</evidence>
<organism evidence="1 2">
    <name type="scientific">Macrostomum lignano</name>
    <dbReference type="NCBI Taxonomy" id="282301"/>
    <lineage>
        <taxon>Eukaryota</taxon>
        <taxon>Metazoa</taxon>
        <taxon>Spiralia</taxon>
        <taxon>Lophotrochozoa</taxon>
        <taxon>Platyhelminthes</taxon>
        <taxon>Rhabditophora</taxon>
        <taxon>Macrostomorpha</taxon>
        <taxon>Macrostomida</taxon>
        <taxon>Macrostomidae</taxon>
        <taxon>Macrostomum</taxon>
    </lineage>
</organism>
<sequence>MFRRKAFLHCVHCEGMDDDGVHGRPRATLNDLISEYQQECINSPDAKCDIEATRTSSGRGRQVIQHFNNSRIVATATRRPGAVEADRRCSSRAAARRLLGCFLNVRQPKIAVKPHASRCAALPMQLMLVLLMKQLRRLRLRRQLTASVSDSSSRSSVVREWSSSCSGGTRSRITSVTLRVRGMGGRCIGVAGADRGAALGARCCCCCCFGGGGGEASLKAPTAEEAAAAAAAAVRARCLASASCRLCSSSPLRVSAVAARR</sequence>
<reference evidence="2" key="1">
    <citation type="submission" date="2016-11" db="UniProtKB">
        <authorList>
            <consortium name="WormBaseParasite"/>
        </authorList>
    </citation>
    <scope>IDENTIFICATION</scope>
</reference>
<dbReference type="InterPro" id="IPR023123">
    <property type="entry name" value="Tubulin_C"/>
</dbReference>
<evidence type="ECO:0000313" key="1">
    <source>
        <dbReference type="Proteomes" id="UP000095280"/>
    </source>
</evidence>
<accession>A0A1I8JQA5</accession>